<evidence type="ECO:0000313" key="3">
    <source>
        <dbReference type="EMBL" id="KAF9444302.1"/>
    </source>
</evidence>
<keyword evidence="1" id="KW-0812">Transmembrane</keyword>
<proteinExistence type="predicted"/>
<organism evidence="3 4">
    <name type="scientific">Macrolepiota fuliginosa MF-IS2</name>
    <dbReference type="NCBI Taxonomy" id="1400762"/>
    <lineage>
        <taxon>Eukaryota</taxon>
        <taxon>Fungi</taxon>
        <taxon>Dikarya</taxon>
        <taxon>Basidiomycota</taxon>
        <taxon>Agaricomycotina</taxon>
        <taxon>Agaricomycetes</taxon>
        <taxon>Agaricomycetidae</taxon>
        <taxon>Agaricales</taxon>
        <taxon>Agaricineae</taxon>
        <taxon>Agaricaceae</taxon>
        <taxon>Macrolepiota</taxon>
    </lineage>
</organism>
<evidence type="ECO:0000256" key="1">
    <source>
        <dbReference type="SAM" id="Phobius"/>
    </source>
</evidence>
<reference evidence="3" key="1">
    <citation type="submission" date="2020-11" db="EMBL/GenBank/DDBJ databases">
        <authorList>
            <consortium name="DOE Joint Genome Institute"/>
            <person name="Ahrendt S."/>
            <person name="Riley R."/>
            <person name="Andreopoulos W."/>
            <person name="Labutti K."/>
            <person name="Pangilinan J."/>
            <person name="Ruiz-Duenas F.J."/>
            <person name="Barrasa J.M."/>
            <person name="Sanchez-Garcia M."/>
            <person name="Camarero S."/>
            <person name="Miyauchi S."/>
            <person name="Serrano A."/>
            <person name="Linde D."/>
            <person name="Babiker R."/>
            <person name="Drula E."/>
            <person name="Ayuso-Fernandez I."/>
            <person name="Pacheco R."/>
            <person name="Padilla G."/>
            <person name="Ferreira P."/>
            <person name="Barriuso J."/>
            <person name="Kellner H."/>
            <person name="Castanera R."/>
            <person name="Alfaro M."/>
            <person name="Ramirez L."/>
            <person name="Pisabarro A.G."/>
            <person name="Kuo A."/>
            <person name="Tritt A."/>
            <person name="Lipzen A."/>
            <person name="He G."/>
            <person name="Yan M."/>
            <person name="Ng V."/>
            <person name="Cullen D."/>
            <person name="Martin F."/>
            <person name="Rosso M.-N."/>
            <person name="Henrissat B."/>
            <person name="Hibbett D."/>
            <person name="Martinez A.T."/>
            <person name="Grigoriev I.V."/>
        </authorList>
    </citation>
    <scope>NUCLEOTIDE SEQUENCE</scope>
    <source>
        <strain evidence="3">MF-IS2</strain>
    </source>
</reference>
<dbReference type="OrthoDB" id="3206101at2759"/>
<feature type="transmembrane region" description="Helical" evidence="1">
    <location>
        <begin position="78"/>
        <end position="103"/>
    </location>
</feature>
<dbReference type="InterPro" id="IPR045340">
    <property type="entry name" value="DUF6533"/>
</dbReference>
<feature type="transmembrane region" description="Helical" evidence="1">
    <location>
        <begin position="221"/>
        <end position="240"/>
    </location>
</feature>
<keyword evidence="4" id="KW-1185">Reference proteome</keyword>
<sequence length="272" mass="32085">MSEVQIRQYCNVAGLAVLVYDQILTWEQELQYIWLDSEIFLKSSFFLSRYLAPTIQIINIIHSSPPVLERRRGKCFPWFAFQIFSTCMLLWNMEVVMMIRVYALYDRARLMGTLLVLWFTFSRILNFWNGIDAMENMEADRFCIIKKTPDGSKWFSLTIIVNQFLLWALTYYKYRDAVKEGWSRHPIVRVVMRDNSWVFITFTGILVSLLPYSFYVQQVGHIIFSLFNCIISIMSCRLILNMRSIKGTGNDTDSQMELTTIILDEEHSLGYQ</sequence>
<dbReference type="AlphaFoldDB" id="A0A9P5X4J2"/>
<evidence type="ECO:0000259" key="2">
    <source>
        <dbReference type="Pfam" id="PF20151"/>
    </source>
</evidence>
<evidence type="ECO:0000313" key="4">
    <source>
        <dbReference type="Proteomes" id="UP000807342"/>
    </source>
</evidence>
<dbReference type="EMBL" id="MU151387">
    <property type="protein sequence ID" value="KAF9444302.1"/>
    <property type="molecule type" value="Genomic_DNA"/>
</dbReference>
<name>A0A9P5X4J2_9AGAR</name>
<dbReference type="Proteomes" id="UP000807342">
    <property type="component" value="Unassembled WGS sequence"/>
</dbReference>
<feature type="transmembrane region" description="Helical" evidence="1">
    <location>
        <begin position="110"/>
        <end position="128"/>
    </location>
</feature>
<dbReference type="Pfam" id="PF20151">
    <property type="entry name" value="DUF6533"/>
    <property type="match status" value="1"/>
</dbReference>
<gene>
    <name evidence="3" type="ORF">P691DRAFT_712088</name>
</gene>
<keyword evidence="1" id="KW-1133">Transmembrane helix</keyword>
<feature type="domain" description="DUF6533" evidence="2">
    <location>
        <begin position="9"/>
        <end position="53"/>
    </location>
</feature>
<accession>A0A9P5X4J2</accession>
<protein>
    <recommendedName>
        <fullName evidence="2">DUF6533 domain-containing protein</fullName>
    </recommendedName>
</protein>
<keyword evidence="1" id="KW-0472">Membrane</keyword>
<feature type="transmembrane region" description="Helical" evidence="1">
    <location>
        <begin position="195"/>
        <end position="215"/>
    </location>
</feature>
<comment type="caution">
    <text evidence="3">The sequence shown here is derived from an EMBL/GenBank/DDBJ whole genome shotgun (WGS) entry which is preliminary data.</text>
</comment>